<comment type="caution">
    <text evidence="9">The sequence shown here is derived from an EMBL/GenBank/DDBJ whole genome shotgun (WGS) entry which is preliminary data.</text>
</comment>
<keyword evidence="4" id="KW-0238">DNA-binding</keyword>
<evidence type="ECO:0000256" key="5">
    <source>
        <dbReference type="ARBA" id="ARBA00023163"/>
    </source>
</evidence>
<feature type="compositionally biased region" description="Basic and acidic residues" evidence="7">
    <location>
        <begin position="187"/>
        <end position="249"/>
    </location>
</feature>
<evidence type="ECO:0000256" key="6">
    <source>
        <dbReference type="ARBA" id="ARBA00023242"/>
    </source>
</evidence>
<dbReference type="AlphaFoldDB" id="A0AA88RQH6"/>
<sequence length="413" mass="45583">MLSTKTVEKNILAFWHGETVKNVATPEGVRVKVWDYDSGIEHLLTFKKWASSRCFVLGNNWSRDFVRRRKLQQGDEIGLFWDALENRFGFRVLDRQSRRCRPAQPPQPQQQQPLVQRPPVKLFGVLFINLLRPYAQLPDYKINKKTKKKVELLFGLLTVKGNVDPAWLRESLEKKTKKKVELISPQPKKDGGGGGGGDKKSDDKSEKKPADGKKSDEKPEKKPADGKKSDEMPEKKSDEKKPEKPKEPAKSTVVLKIPLHCDGCTHKIKRIISKFDGVDSVSFDLPKDLATVVGTMDVKELVPYLNRKLKRSVEVVPAKKDGGGGGGEKKEGGGDKKEKDGGEKKKDGGGGGEKKKDGGDGGEKKKDGEAKAASDGGKGGETKVEKPLETPCTASRRMACFALFSALLRGGVR</sequence>
<dbReference type="Pfam" id="PF00403">
    <property type="entry name" value="HMA"/>
    <property type="match status" value="1"/>
</dbReference>
<feature type="compositionally biased region" description="Basic and acidic residues" evidence="7">
    <location>
        <begin position="316"/>
        <end position="388"/>
    </location>
</feature>
<dbReference type="PROSITE" id="PS50846">
    <property type="entry name" value="HMA_2"/>
    <property type="match status" value="1"/>
</dbReference>
<evidence type="ECO:0000313" key="10">
    <source>
        <dbReference type="Proteomes" id="UP001187471"/>
    </source>
</evidence>
<dbReference type="PANTHER" id="PTHR46413">
    <property type="entry name" value="HEAVY METAL-ASSOCIATED ISOPRENYLATED PLANT PROTEIN 6"/>
    <property type="match status" value="1"/>
</dbReference>
<dbReference type="InterPro" id="IPR006121">
    <property type="entry name" value="HMA_dom"/>
</dbReference>
<dbReference type="InterPro" id="IPR044594">
    <property type="entry name" value="HIPP01/3/5/6"/>
</dbReference>
<evidence type="ECO:0000259" key="8">
    <source>
        <dbReference type="PROSITE" id="PS50846"/>
    </source>
</evidence>
<dbReference type="GO" id="GO:0046872">
    <property type="term" value="F:metal ion binding"/>
    <property type="evidence" value="ECO:0007669"/>
    <property type="project" value="InterPro"/>
</dbReference>
<evidence type="ECO:0000256" key="2">
    <source>
        <dbReference type="ARBA" id="ARBA00004170"/>
    </source>
</evidence>
<dbReference type="EMBL" id="JAVXUO010000227">
    <property type="protein sequence ID" value="KAK2994234.1"/>
    <property type="molecule type" value="Genomic_DNA"/>
</dbReference>
<accession>A0AA88RQH6</accession>
<dbReference type="GO" id="GO:0009626">
    <property type="term" value="P:plant-type hypersensitive response"/>
    <property type="evidence" value="ECO:0007669"/>
    <property type="project" value="UniProtKB-KW"/>
</dbReference>
<dbReference type="CDD" id="cd10017">
    <property type="entry name" value="B3_DNA"/>
    <property type="match status" value="1"/>
</dbReference>
<organism evidence="9 10">
    <name type="scientific">Escallonia rubra</name>
    <dbReference type="NCBI Taxonomy" id="112253"/>
    <lineage>
        <taxon>Eukaryota</taxon>
        <taxon>Viridiplantae</taxon>
        <taxon>Streptophyta</taxon>
        <taxon>Embryophyta</taxon>
        <taxon>Tracheophyta</taxon>
        <taxon>Spermatophyta</taxon>
        <taxon>Magnoliopsida</taxon>
        <taxon>eudicotyledons</taxon>
        <taxon>Gunneridae</taxon>
        <taxon>Pentapetalae</taxon>
        <taxon>asterids</taxon>
        <taxon>campanulids</taxon>
        <taxon>Escalloniales</taxon>
        <taxon>Escalloniaceae</taxon>
        <taxon>Escallonia</taxon>
    </lineage>
</organism>
<dbReference type="Gene3D" id="3.30.70.100">
    <property type="match status" value="1"/>
</dbReference>
<dbReference type="Gene3D" id="2.40.330.10">
    <property type="entry name" value="DNA-binding pseudobarrel domain"/>
    <property type="match status" value="1"/>
</dbReference>
<evidence type="ECO:0000256" key="4">
    <source>
        <dbReference type="ARBA" id="ARBA00023125"/>
    </source>
</evidence>
<dbReference type="PANTHER" id="PTHR46413:SF1">
    <property type="entry name" value="HEAVY METAL-ASSOCIATED ISOPRENYLATED PLANT PROTEIN 6"/>
    <property type="match status" value="1"/>
</dbReference>
<keyword evidence="10" id="KW-1185">Reference proteome</keyword>
<evidence type="ECO:0000313" key="9">
    <source>
        <dbReference type="EMBL" id="KAK2994234.1"/>
    </source>
</evidence>
<reference evidence="9" key="1">
    <citation type="submission" date="2022-12" db="EMBL/GenBank/DDBJ databases">
        <title>Draft genome assemblies for two species of Escallonia (Escalloniales).</title>
        <authorList>
            <person name="Chanderbali A."/>
            <person name="Dervinis C."/>
            <person name="Anghel I."/>
            <person name="Soltis D."/>
            <person name="Soltis P."/>
            <person name="Zapata F."/>
        </authorList>
    </citation>
    <scope>NUCLEOTIDE SEQUENCE</scope>
    <source>
        <strain evidence="9">UCBG92.1500</strain>
        <tissue evidence="9">Leaf</tissue>
    </source>
</reference>
<evidence type="ECO:0000256" key="7">
    <source>
        <dbReference type="SAM" id="MobiDB-lite"/>
    </source>
</evidence>
<dbReference type="CDD" id="cd00371">
    <property type="entry name" value="HMA"/>
    <property type="match status" value="1"/>
</dbReference>
<protein>
    <recommendedName>
        <fullName evidence="8">HMA domain-containing protein</fullName>
    </recommendedName>
</protein>
<gene>
    <name evidence="9" type="ORF">RJ640_001081</name>
</gene>
<keyword evidence="6" id="KW-0539">Nucleus</keyword>
<keyword evidence="3" id="KW-0805">Transcription regulation</keyword>
<dbReference type="InterPro" id="IPR015300">
    <property type="entry name" value="DNA-bd_pseudobarrel_sf"/>
</dbReference>
<dbReference type="GO" id="GO:0005634">
    <property type="term" value="C:nucleus"/>
    <property type="evidence" value="ECO:0007669"/>
    <property type="project" value="UniProtKB-SubCell"/>
</dbReference>
<evidence type="ECO:0000256" key="1">
    <source>
        <dbReference type="ARBA" id="ARBA00004123"/>
    </source>
</evidence>
<comment type="subcellular location">
    <subcellularLocation>
        <location evidence="2">Membrane</location>
        <topology evidence="2">Peripheral membrane protein</topology>
    </subcellularLocation>
    <subcellularLocation>
        <location evidence="1">Nucleus</location>
    </subcellularLocation>
</comment>
<keyword evidence="5" id="KW-0804">Transcription</keyword>
<proteinExistence type="predicted"/>
<feature type="region of interest" description="Disordered" evidence="7">
    <location>
        <begin position="176"/>
        <end position="251"/>
    </location>
</feature>
<feature type="region of interest" description="Disordered" evidence="7">
    <location>
        <begin position="316"/>
        <end position="392"/>
    </location>
</feature>
<feature type="domain" description="HMA" evidence="8">
    <location>
        <begin position="250"/>
        <end position="313"/>
    </location>
</feature>
<dbReference type="SUPFAM" id="SSF101936">
    <property type="entry name" value="DNA-binding pseudobarrel domain"/>
    <property type="match status" value="1"/>
</dbReference>
<dbReference type="InterPro" id="IPR036163">
    <property type="entry name" value="HMA_dom_sf"/>
</dbReference>
<dbReference type="InterPro" id="IPR003340">
    <property type="entry name" value="B3_DNA-bd"/>
</dbReference>
<dbReference type="Proteomes" id="UP001187471">
    <property type="component" value="Unassembled WGS sequence"/>
</dbReference>
<dbReference type="GO" id="GO:0016020">
    <property type="term" value="C:membrane"/>
    <property type="evidence" value="ECO:0007669"/>
    <property type="project" value="UniProtKB-SubCell"/>
</dbReference>
<name>A0AA88RQH6_9ASTE</name>
<dbReference type="SUPFAM" id="SSF55008">
    <property type="entry name" value="HMA, heavy metal-associated domain"/>
    <property type="match status" value="1"/>
</dbReference>
<evidence type="ECO:0000256" key="3">
    <source>
        <dbReference type="ARBA" id="ARBA00023015"/>
    </source>
</evidence>
<dbReference type="GO" id="GO:0003677">
    <property type="term" value="F:DNA binding"/>
    <property type="evidence" value="ECO:0007669"/>
    <property type="project" value="UniProtKB-KW"/>
</dbReference>